<evidence type="ECO:0000256" key="6">
    <source>
        <dbReference type="ARBA" id="ARBA00022676"/>
    </source>
</evidence>
<dbReference type="GO" id="GO:0005525">
    <property type="term" value="F:GTP binding"/>
    <property type="evidence" value="ECO:0007669"/>
    <property type="project" value="UniProtKB-KW"/>
</dbReference>
<dbReference type="HOGENOM" id="CLU_067096_1_1_1"/>
<comment type="cofactor">
    <cofactor evidence="1">
        <name>Mg(2+)</name>
        <dbReference type="ChEBI" id="CHEBI:18420"/>
    </cofactor>
</comment>
<accession>M1V5K9</accession>
<keyword evidence="5" id="KW-0021">Allosteric enzyme</keyword>
<evidence type="ECO:0000313" key="11">
    <source>
        <dbReference type="EMBL" id="BAM80850.1"/>
    </source>
</evidence>
<evidence type="ECO:0000313" key="12">
    <source>
        <dbReference type="Proteomes" id="UP000007014"/>
    </source>
</evidence>
<keyword evidence="9" id="KW-0342">GTP-binding</keyword>
<dbReference type="Gene3D" id="3.40.50.2020">
    <property type="match status" value="1"/>
</dbReference>
<dbReference type="OrthoDB" id="106623at2759"/>
<dbReference type="KEGG" id="cme:CYME_CML265C"/>
<dbReference type="NCBIfam" id="NF001097">
    <property type="entry name" value="PRK00129.1"/>
    <property type="match status" value="1"/>
</dbReference>
<keyword evidence="12" id="KW-1185">Reference proteome</keyword>
<dbReference type="EMBL" id="AP006494">
    <property type="protein sequence ID" value="BAM80850.1"/>
    <property type="molecule type" value="Genomic_DNA"/>
</dbReference>
<dbReference type="CDD" id="cd06223">
    <property type="entry name" value="PRTases_typeI"/>
    <property type="match status" value="1"/>
</dbReference>
<comment type="similarity">
    <text evidence="3">Belongs to the UPRTase family.</text>
</comment>
<reference evidence="11 12" key="1">
    <citation type="journal article" date="2004" name="Nature">
        <title>Genome sequence of the ultrasmall unicellular red alga Cyanidioschyzon merolae 10D.</title>
        <authorList>
            <person name="Matsuzaki M."/>
            <person name="Misumi O."/>
            <person name="Shin-i T."/>
            <person name="Maruyama S."/>
            <person name="Takahara M."/>
            <person name="Miyagishima S."/>
            <person name="Mori T."/>
            <person name="Nishida K."/>
            <person name="Yagisawa F."/>
            <person name="Nishida K."/>
            <person name="Yoshida Y."/>
            <person name="Nishimura Y."/>
            <person name="Nakao S."/>
            <person name="Kobayashi T."/>
            <person name="Momoyama Y."/>
            <person name="Higashiyama T."/>
            <person name="Minoda A."/>
            <person name="Sano M."/>
            <person name="Nomoto H."/>
            <person name="Oishi K."/>
            <person name="Hayashi H."/>
            <person name="Ohta F."/>
            <person name="Nishizaka S."/>
            <person name="Haga S."/>
            <person name="Miura S."/>
            <person name="Morishita T."/>
            <person name="Kabeya Y."/>
            <person name="Terasawa K."/>
            <person name="Suzuki Y."/>
            <person name="Ishii Y."/>
            <person name="Asakawa S."/>
            <person name="Takano H."/>
            <person name="Ohta N."/>
            <person name="Kuroiwa H."/>
            <person name="Tanaka K."/>
            <person name="Shimizu N."/>
            <person name="Sugano S."/>
            <person name="Sato N."/>
            <person name="Nozaki H."/>
            <person name="Ogasawara N."/>
            <person name="Kohara Y."/>
            <person name="Kuroiwa T."/>
        </authorList>
    </citation>
    <scope>NUCLEOTIDE SEQUENCE [LARGE SCALE GENOMIC DNA]</scope>
    <source>
        <strain evidence="11 12">10D</strain>
    </source>
</reference>
<dbReference type="RefSeq" id="XP_005536886.1">
    <property type="nucleotide sequence ID" value="XM_005536829.1"/>
</dbReference>
<keyword evidence="7" id="KW-0808">Transferase</keyword>
<name>M1V5K9_CYAM1</name>
<evidence type="ECO:0000256" key="5">
    <source>
        <dbReference type="ARBA" id="ARBA00022533"/>
    </source>
</evidence>
<evidence type="ECO:0000256" key="7">
    <source>
        <dbReference type="ARBA" id="ARBA00022679"/>
    </source>
</evidence>
<dbReference type="GeneID" id="16994706"/>
<proteinExistence type="inferred from homology"/>
<evidence type="ECO:0000256" key="2">
    <source>
        <dbReference type="ARBA" id="ARBA00005180"/>
    </source>
</evidence>
<dbReference type="Gramene" id="CML265CT">
    <property type="protein sequence ID" value="CML265CT"/>
    <property type="gene ID" value="CML265C"/>
</dbReference>
<dbReference type="InterPro" id="IPR029057">
    <property type="entry name" value="PRTase-like"/>
</dbReference>
<sequence>MLSGGTETRVDLVPQTPQLIALYTVIRDRRTSRGEFVFYADRIIRLLLEHALNHIPLVPRSVVTRLGVKFDGLAYHEKICGVSIVRAGEAFENGLRQIARAVRVGKILIQKRESGQARLISVRLPRDVSQRWILVMDPMLATGDTAKTAIQVLVKAGVPLERILFVSMFACPEGIQAVLDAFPRVTLVTGAIDAGLTADKFITPGLGDFGDLYFGTCEDDREPSFTDSERGSFDWLAHAEV</sequence>
<reference evidence="11 12" key="2">
    <citation type="journal article" date="2007" name="BMC Biol.">
        <title>A 100%-complete sequence reveals unusually simple genomic features in the hot-spring red alga Cyanidioschyzon merolae.</title>
        <authorList>
            <person name="Nozaki H."/>
            <person name="Takano H."/>
            <person name="Misumi O."/>
            <person name="Terasawa K."/>
            <person name="Matsuzaki M."/>
            <person name="Maruyama S."/>
            <person name="Nishida K."/>
            <person name="Yagisawa F."/>
            <person name="Yoshida Y."/>
            <person name="Fujiwara T."/>
            <person name="Takio S."/>
            <person name="Tamura K."/>
            <person name="Chung S.J."/>
            <person name="Nakamura S."/>
            <person name="Kuroiwa H."/>
            <person name="Tanaka K."/>
            <person name="Sato N."/>
            <person name="Kuroiwa T."/>
        </authorList>
    </citation>
    <scope>NUCLEOTIDE SEQUENCE [LARGE SCALE GENOMIC DNA]</scope>
    <source>
        <strain evidence="11 12">10D</strain>
    </source>
</reference>
<dbReference type="EC" id="2.4.2.9" evidence="4"/>
<gene>
    <name evidence="11" type="ORF">CYME_CML265C</name>
</gene>
<dbReference type="GO" id="GO:0008655">
    <property type="term" value="P:pyrimidine-containing compound salvage"/>
    <property type="evidence" value="ECO:0007669"/>
    <property type="project" value="UniProtKB-ARBA"/>
</dbReference>
<dbReference type="AlphaFoldDB" id="M1V5K9"/>
<feature type="domain" description="Phosphoribosyltransferase" evidence="10">
    <location>
        <begin position="13"/>
        <end position="216"/>
    </location>
</feature>
<dbReference type="OMA" id="NLFCTPM"/>
<keyword evidence="6 11" id="KW-0328">Glycosyltransferase</keyword>
<protein>
    <recommendedName>
        <fullName evidence="4">uracil phosphoribosyltransferase</fullName>
        <ecNumber evidence="4">2.4.2.9</ecNumber>
    </recommendedName>
</protein>
<organism evidence="11 12">
    <name type="scientific">Cyanidioschyzon merolae (strain NIES-3377 / 10D)</name>
    <name type="common">Unicellular red alga</name>
    <dbReference type="NCBI Taxonomy" id="280699"/>
    <lineage>
        <taxon>Eukaryota</taxon>
        <taxon>Rhodophyta</taxon>
        <taxon>Bangiophyceae</taxon>
        <taxon>Cyanidiales</taxon>
        <taxon>Cyanidiaceae</taxon>
        <taxon>Cyanidioschyzon</taxon>
    </lineage>
</organism>
<evidence type="ECO:0000256" key="4">
    <source>
        <dbReference type="ARBA" id="ARBA00011894"/>
    </source>
</evidence>
<keyword evidence="8" id="KW-0547">Nucleotide-binding</keyword>
<dbReference type="SUPFAM" id="SSF53271">
    <property type="entry name" value="PRTase-like"/>
    <property type="match status" value="1"/>
</dbReference>
<evidence type="ECO:0000256" key="1">
    <source>
        <dbReference type="ARBA" id="ARBA00001946"/>
    </source>
</evidence>
<dbReference type="GO" id="GO:0004845">
    <property type="term" value="F:uracil phosphoribosyltransferase activity"/>
    <property type="evidence" value="ECO:0007669"/>
    <property type="project" value="UniProtKB-EC"/>
</dbReference>
<dbReference type="STRING" id="280699.M1V5K9"/>
<dbReference type="eggNOG" id="KOG4203">
    <property type="taxonomic scope" value="Eukaryota"/>
</dbReference>
<comment type="pathway">
    <text evidence="2">Pyrimidine metabolism; UMP biosynthesis via salvage pathway; UMP from uracil: step 1/1.</text>
</comment>
<dbReference type="Proteomes" id="UP000007014">
    <property type="component" value="Chromosome 12"/>
</dbReference>
<dbReference type="Pfam" id="PF14681">
    <property type="entry name" value="UPRTase"/>
    <property type="match status" value="1"/>
</dbReference>
<evidence type="ECO:0000256" key="9">
    <source>
        <dbReference type="ARBA" id="ARBA00023134"/>
    </source>
</evidence>
<evidence type="ECO:0000256" key="8">
    <source>
        <dbReference type="ARBA" id="ARBA00022741"/>
    </source>
</evidence>
<evidence type="ECO:0000259" key="10">
    <source>
        <dbReference type="Pfam" id="PF14681"/>
    </source>
</evidence>
<dbReference type="FunFam" id="3.40.50.2020:FF:000023">
    <property type="entry name" value="Probable uracil phosphoribosyltransferase"/>
    <property type="match status" value="1"/>
</dbReference>
<evidence type="ECO:0000256" key="3">
    <source>
        <dbReference type="ARBA" id="ARBA00009516"/>
    </source>
</evidence>
<dbReference type="InterPro" id="IPR000836">
    <property type="entry name" value="PRTase_dom"/>
</dbReference>